<keyword evidence="3 5" id="KW-0540">Nuclease</keyword>
<name>A0ABW1J9L3_9ACTN</name>
<gene>
    <name evidence="8" type="primary">ruvX</name>
    <name evidence="8" type="ORF">ACFQDO_01670</name>
</gene>
<comment type="subcellular location">
    <subcellularLocation>
        <location evidence="5">Cytoplasm</location>
    </subcellularLocation>
</comment>
<evidence type="ECO:0000313" key="8">
    <source>
        <dbReference type="EMBL" id="MFC6005824.1"/>
    </source>
</evidence>
<keyword evidence="4 5" id="KW-0378">Hydrolase</keyword>
<dbReference type="InterPro" id="IPR037027">
    <property type="entry name" value="YqgF/RNaseH-like_dom_sf"/>
</dbReference>
<reference evidence="9" key="1">
    <citation type="journal article" date="2019" name="Int. J. Syst. Evol. Microbiol.">
        <title>The Global Catalogue of Microorganisms (GCM) 10K type strain sequencing project: providing services to taxonomists for standard genome sequencing and annotation.</title>
        <authorList>
            <consortium name="The Broad Institute Genomics Platform"/>
            <consortium name="The Broad Institute Genome Sequencing Center for Infectious Disease"/>
            <person name="Wu L."/>
            <person name="Ma J."/>
        </authorList>
    </citation>
    <scope>NUCLEOTIDE SEQUENCE [LARGE SCALE GENOMIC DNA]</scope>
    <source>
        <strain evidence="9">KACC 14249</strain>
    </source>
</reference>
<keyword evidence="2 5" id="KW-0690">Ribosome biogenesis</keyword>
<protein>
    <recommendedName>
        <fullName evidence="5">Putative pre-16S rRNA nuclease</fullName>
        <ecNumber evidence="5">3.1.-.-</ecNumber>
    </recommendedName>
</protein>
<evidence type="ECO:0000256" key="2">
    <source>
        <dbReference type="ARBA" id="ARBA00022517"/>
    </source>
</evidence>
<dbReference type="SUPFAM" id="SSF53098">
    <property type="entry name" value="Ribonuclease H-like"/>
    <property type="match status" value="1"/>
</dbReference>
<feature type="compositionally biased region" description="Basic and acidic residues" evidence="6">
    <location>
        <begin position="178"/>
        <end position="192"/>
    </location>
</feature>
<evidence type="ECO:0000259" key="7">
    <source>
        <dbReference type="SMART" id="SM00732"/>
    </source>
</evidence>
<evidence type="ECO:0000313" key="9">
    <source>
        <dbReference type="Proteomes" id="UP001596189"/>
    </source>
</evidence>
<dbReference type="InterPro" id="IPR012337">
    <property type="entry name" value="RNaseH-like_sf"/>
</dbReference>
<dbReference type="InterPro" id="IPR005227">
    <property type="entry name" value="YqgF"/>
</dbReference>
<sequence>MAGLTRRGVRLGVDVGAVRVGLAVSDLHGMLATPVETLRRDQGAGSDLQRIVAEVVEREAIEVVVGLPRSLSGREGPAAAAARAYAVDLAGRLGAAALPVGVRLIDERLSTVAAHRSLRESGVAGRKQRAVVDQVAAVVLLQQALDGERASGVAPGELLEPVSLSAGGGTTADPAAEDDPKAVPPDERAERA</sequence>
<organism evidence="8 9">
    <name type="scientific">Angustibacter luteus</name>
    <dbReference type="NCBI Taxonomy" id="658456"/>
    <lineage>
        <taxon>Bacteria</taxon>
        <taxon>Bacillati</taxon>
        <taxon>Actinomycetota</taxon>
        <taxon>Actinomycetes</taxon>
        <taxon>Kineosporiales</taxon>
        <taxon>Kineosporiaceae</taxon>
    </lineage>
</organism>
<dbReference type="PANTHER" id="PTHR33317:SF4">
    <property type="entry name" value="POLYNUCLEOTIDYL TRANSFERASE, RIBONUCLEASE H-LIKE SUPERFAMILY PROTEIN"/>
    <property type="match status" value="1"/>
</dbReference>
<evidence type="ECO:0000256" key="4">
    <source>
        <dbReference type="ARBA" id="ARBA00022801"/>
    </source>
</evidence>
<dbReference type="Pfam" id="PF03652">
    <property type="entry name" value="RuvX"/>
    <property type="match status" value="1"/>
</dbReference>
<dbReference type="SMART" id="SM00732">
    <property type="entry name" value="YqgFc"/>
    <property type="match status" value="1"/>
</dbReference>
<comment type="caution">
    <text evidence="8">The sequence shown here is derived from an EMBL/GenBank/DDBJ whole genome shotgun (WGS) entry which is preliminary data.</text>
</comment>
<evidence type="ECO:0000256" key="5">
    <source>
        <dbReference type="HAMAP-Rule" id="MF_00651"/>
    </source>
</evidence>
<dbReference type="EMBL" id="JBHSRD010000002">
    <property type="protein sequence ID" value="MFC6005824.1"/>
    <property type="molecule type" value="Genomic_DNA"/>
</dbReference>
<accession>A0ABW1J9L3</accession>
<proteinExistence type="inferred from homology"/>
<evidence type="ECO:0000256" key="1">
    <source>
        <dbReference type="ARBA" id="ARBA00022490"/>
    </source>
</evidence>
<comment type="function">
    <text evidence="5">Could be a nuclease involved in processing of the 5'-end of pre-16S rRNA.</text>
</comment>
<dbReference type="Proteomes" id="UP001596189">
    <property type="component" value="Unassembled WGS sequence"/>
</dbReference>
<dbReference type="Gene3D" id="3.30.420.140">
    <property type="entry name" value="YqgF/RNase H-like domain"/>
    <property type="match status" value="1"/>
</dbReference>
<dbReference type="InterPro" id="IPR006641">
    <property type="entry name" value="YqgF/RNaseH-like_dom"/>
</dbReference>
<evidence type="ECO:0000256" key="6">
    <source>
        <dbReference type="SAM" id="MobiDB-lite"/>
    </source>
</evidence>
<comment type="similarity">
    <text evidence="5">Belongs to the YqgF HJR family.</text>
</comment>
<evidence type="ECO:0000256" key="3">
    <source>
        <dbReference type="ARBA" id="ARBA00022722"/>
    </source>
</evidence>
<dbReference type="CDD" id="cd16964">
    <property type="entry name" value="YqgF"/>
    <property type="match status" value="1"/>
</dbReference>
<keyword evidence="9" id="KW-1185">Reference proteome</keyword>
<dbReference type="NCBIfam" id="TIGR00250">
    <property type="entry name" value="RNAse_H_YqgF"/>
    <property type="match status" value="1"/>
</dbReference>
<dbReference type="EC" id="3.1.-.-" evidence="5"/>
<dbReference type="PANTHER" id="PTHR33317">
    <property type="entry name" value="POLYNUCLEOTIDYL TRANSFERASE, RIBONUCLEASE H-LIKE SUPERFAMILY PROTEIN"/>
    <property type="match status" value="1"/>
</dbReference>
<keyword evidence="1 5" id="KW-0963">Cytoplasm</keyword>
<dbReference type="RefSeq" id="WP_345716698.1">
    <property type="nucleotide sequence ID" value="NZ_BAABFP010000005.1"/>
</dbReference>
<feature type="domain" description="YqgF/RNase H-like" evidence="7">
    <location>
        <begin position="8"/>
        <end position="114"/>
    </location>
</feature>
<dbReference type="HAMAP" id="MF_00651">
    <property type="entry name" value="Nuclease_YqgF"/>
    <property type="match status" value="1"/>
</dbReference>
<feature type="region of interest" description="Disordered" evidence="6">
    <location>
        <begin position="156"/>
        <end position="192"/>
    </location>
</feature>